<name>A0A8H6F0F8_CANAX</name>
<dbReference type="OMA" id="EDTIPMW"/>
<dbReference type="GO" id="GO:0016020">
    <property type="term" value="C:membrane"/>
    <property type="evidence" value="ECO:0007669"/>
    <property type="project" value="UniProtKB-SubCell"/>
</dbReference>
<feature type="transmembrane region" description="Helical" evidence="6">
    <location>
        <begin position="64"/>
        <end position="84"/>
    </location>
</feature>
<comment type="subcellular location">
    <subcellularLocation>
        <location evidence="1">Membrane</location>
        <topology evidence="1">Multi-pass membrane protein</topology>
    </subcellularLocation>
</comment>
<organism evidence="8 9">
    <name type="scientific">Candida albicans</name>
    <name type="common">Yeast</name>
    <dbReference type="NCBI Taxonomy" id="5476"/>
    <lineage>
        <taxon>Eukaryota</taxon>
        <taxon>Fungi</taxon>
        <taxon>Dikarya</taxon>
        <taxon>Ascomycota</taxon>
        <taxon>Saccharomycotina</taxon>
        <taxon>Pichiomycetes</taxon>
        <taxon>Debaryomycetaceae</taxon>
        <taxon>Candida/Lodderomyces clade</taxon>
        <taxon>Candida</taxon>
    </lineage>
</organism>
<dbReference type="Proteomes" id="UP000536275">
    <property type="component" value="Unassembled WGS sequence"/>
</dbReference>
<accession>A0A8H6F0F8</accession>
<dbReference type="CDD" id="cd03390">
    <property type="entry name" value="PAP2_containing_1_like"/>
    <property type="match status" value="1"/>
</dbReference>
<comment type="similarity">
    <text evidence="2">Belongs to the PA-phosphatase related phosphoesterase family.</text>
</comment>
<comment type="caution">
    <text evidence="8">The sequence shown here is derived from an EMBL/GenBank/DDBJ whole genome shotgun (WGS) entry which is preliminary data.</text>
</comment>
<evidence type="ECO:0000313" key="8">
    <source>
        <dbReference type="EMBL" id="KAF6062542.1"/>
    </source>
</evidence>
<dbReference type="PANTHER" id="PTHR10165">
    <property type="entry name" value="LIPID PHOSPHATE PHOSPHATASE"/>
    <property type="match status" value="1"/>
</dbReference>
<protein>
    <submittedName>
        <fullName evidence="8">PAP2 family protein</fullName>
    </submittedName>
</protein>
<dbReference type="Gene3D" id="1.20.144.10">
    <property type="entry name" value="Phosphatidic acid phosphatase type 2/haloperoxidase"/>
    <property type="match status" value="1"/>
</dbReference>
<sequence>MLQIYFTSSKFRKFIPDWIVVILLVIIFFQVTEVAQPFARQFYINDPTISHPFATQEQVTDNQLYLYSVLIPSLIISLISLYLGESNFEKLHNLQVSCLGLWLSVCVTSVLTDVLKCWISNPRPDFLERCGPQKGTPENKLVGIEVCTSPLGPMYLSDGLKSTPSGHSSMAFSGLLYLSLWLVGQFKLIQKRKSIGYVLIAGLPILVAAYIALSRTQDYRHHFFDIGFGSAIGIVFAVIFYYKYFNSLSDESCNVPIDYKD</sequence>
<dbReference type="EMBL" id="JABWAD010000061">
    <property type="protein sequence ID" value="KAF6062542.1"/>
    <property type="molecule type" value="Genomic_DNA"/>
</dbReference>
<evidence type="ECO:0000313" key="9">
    <source>
        <dbReference type="Proteomes" id="UP000536275"/>
    </source>
</evidence>
<evidence type="ECO:0000256" key="6">
    <source>
        <dbReference type="SAM" id="Phobius"/>
    </source>
</evidence>
<dbReference type="SMART" id="SM00014">
    <property type="entry name" value="acidPPc"/>
    <property type="match status" value="1"/>
</dbReference>
<evidence type="ECO:0000259" key="7">
    <source>
        <dbReference type="SMART" id="SM00014"/>
    </source>
</evidence>
<evidence type="ECO:0000256" key="2">
    <source>
        <dbReference type="ARBA" id="ARBA00008816"/>
    </source>
</evidence>
<dbReference type="GO" id="GO:0008195">
    <property type="term" value="F:phosphatidate phosphatase activity"/>
    <property type="evidence" value="ECO:0007669"/>
    <property type="project" value="TreeGrafter"/>
</dbReference>
<dbReference type="SUPFAM" id="SSF48317">
    <property type="entry name" value="Acid phosphatase/Vanadium-dependent haloperoxidase"/>
    <property type="match status" value="1"/>
</dbReference>
<keyword evidence="3 6" id="KW-0812">Transmembrane</keyword>
<reference evidence="8 9" key="1">
    <citation type="submission" date="2020-03" db="EMBL/GenBank/DDBJ databases">
        <title>FDA dAtabase for Regulatory Grade micrObial Sequences (FDA-ARGOS): Supporting development and validation of Infectious Disease Dx tests.</title>
        <authorList>
            <person name="Campos J."/>
            <person name="Goldberg B."/>
            <person name="Tallon L."/>
            <person name="Sadzewicz L."/>
            <person name="Vavikolanu K."/>
            <person name="Mehta A."/>
            <person name="Aluvathingal J."/>
            <person name="Nadendla S."/>
            <person name="Nandy P."/>
            <person name="Geyer C."/>
            <person name="Yan Y."/>
            <person name="Sichtig H."/>
        </authorList>
    </citation>
    <scope>NUCLEOTIDE SEQUENCE [LARGE SCALE GENOMIC DNA]</scope>
    <source>
        <strain evidence="8 9">FDAARGOS_656</strain>
    </source>
</reference>
<evidence type="ECO:0000256" key="5">
    <source>
        <dbReference type="ARBA" id="ARBA00023136"/>
    </source>
</evidence>
<feature type="transmembrane region" description="Helical" evidence="6">
    <location>
        <begin position="96"/>
        <end position="115"/>
    </location>
</feature>
<gene>
    <name evidence="8" type="ORF">FOB64_005612</name>
</gene>
<feature type="transmembrane region" description="Helical" evidence="6">
    <location>
        <begin position="219"/>
        <end position="242"/>
    </location>
</feature>
<evidence type="ECO:0000256" key="4">
    <source>
        <dbReference type="ARBA" id="ARBA00022989"/>
    </source>
</evidence>
<feature type="transmembrane region" description="Helical" evidence="6">
    <location>
        <begin position="195"/>
        <end position="213"/>
    </location>
</feature>
<feature type="domain" description="Phosphatidic acid phosphatase type 2/haloperoxidase" evidence="7">
    <location>
        <begin position="99"/>
        <end position="241"/>
    </location>
</feature>
<dbReference type="AlphaFoldDB" id="A0A8H6F0F8"/>
<proteinExistence type="inferred from homology"/>
<keyword evidence="5 6" id="KW-0472">Membrane</keyword>
<dbReference type="InterPro" id="IPR000326">
    <property type="entry name" value="PAP2/HPO"/>
</dbReference>
<evidence type="ECO:0000256" key="1">
    <source>
        <dbReference type="ARBA" id="ARBA00004141"/>
    </source>
</evidence>
<dbReference type="FunFam" id="1.20.144.10:FF:000017">
    <property type="entry name" value="Diacylglycerol pyrophosphate phosphatase 1"/>
    <property type="match status" value="1"/>
</dbReference>
<dbReference type="InterPro" id="IPR043216">
    <property type="entry name" value="PAP-like"/>
</dbReference>
<dbReference type="GO" id="GO:0046839">
    <property type="term" value="P:phospholipid dephosphorylation"/>
    <property type="evidence" value="ECO:0007669"/>
    <property type="project" value="TreeGrafter"/>
</dbReference>
<dbReference type="PANTHER" id="PTHR10165:SF35">
    <property type="entry name" value="RE23632P"/>
    <property type="match status" value="1"/>
</dbReference>
<keyword evidence="4 6" id="KW-1133">Transmembrane helix</keyword>
<feature type="transmembrane region" description="Helical" evidence="6">
    <location>
        <begin position="14"/>
        <end position="32"/>
    </location>
</feature>
<dbReference type="Pfam" id="PF01569">
    <property type="entry name" value="PAP2"/>
    <property type="match status" value="1"/>
</dbReference>
<dbReference type="GO" id="GO:0006644">
    <property type="term" value="P:phospholipid metabolic process"/>
    <property type="evidence" value="ECO:0007669"/>
    <property type="project" value="InterPro"/>
</dbReference>
<dbReference type="InterPro" id="IPR036938">
    <property type="entry name" value="PAP2/HPO_sf"/>
</dbReference>
<evidence type="ECO:0000256" key="3">
    <source>
        <dbReference type="ARBA" id="ARBA00022692"/>
    </source>
</evidence>